<evidence type="ECO:0000256" key="7">
    <source>
        <dbReference type="ARBA" id="ARBA00022989"/>
    </source>
</evidence>
<sequence length="229" mass="24856">MAEERFLFEGTPGNRSSGDGAGPVAQRIRARGYEPRCTWLRTTVSGVRIPPRPQPAQKGRTFPSGGKKIMIGIADAKLLNLGPSYLFLLRARVMEEGTEKEVSATTGFITGQLMMFISIYYAPLHLALGRPHTITVLVMKSQIDLGPTAICNSAELRCIERNAEIREIISCLYVIAEEEWVRAIGLMTGGGDGSRSRNDNIEATALSNGKHGRECADANYGDAVEEGNG</sequence>
<dbReference type="GO" id="GO:0042170">
    <property type="term" value="C:plastid membrane"/>
    <property type="evidence" value="ECO:0007669"/>
    <property type="project" value="UniProtKB-SubCell"/>
</dbReference>
<comment type="subcellular location">
    <subcellularLocation>
        <location evidence="1">Plastid membrane</location>
        <topology evidence="1">Multi-pass membrane protein</topology>
    </subcellularLocation>
</comment>
<dbReference type="Proteomes" id="UP000306102">
    <property type="component" value="Unassembled WGS sequence"/>
</dbReference>
<evidence type="ECO:0000256" key="1">
    <source>
        <dbReference type="ARBA" id="ARBA00004446"/>
    </source>
</evidence>
<dbReference type="GO" id="GO:0015031">
    <property type="term" value="P:protein transport"/>
    <property type="evidence" value="ECO:0007669"/>
    <property type="project" value="UniProtKB-KW"/>
</dbReference>
<keyword evidence="5" id="KW-0812">Transmembrane</keyword>
<comment type="similarity">
    <text evidence="2">Belongs to the TIC214 family.</text>
</comment>
<proteinExistence type="inferred from homology"/>
<name>A0A4V3WNW4_CAMSN</name>
<dbReference type="AlphaFoldDB" id="A0A4V3WNW4"/>
<protein>
    <recommendedName>
        <fullName evidence="4">Protein TIC 214</fullName>
    </recommendedName>
    <alternativeName>
        <fullName evidence="8">Translocon at the inner envelope membrane of chloroplasts 214</fullName>
    </alternativeName>
</protein>
<comment type="subunit">
    <text evidence="3">Part of the Tic complex.</text>
</comment>
<keyword evidence="7" id="KW-1133">Transmembrane helix</keyword>
<evidence type="ECO:0000256" key="3">
    <source>
        <dbReference type="ARBA" id="ARBA00011510"/>
    </source>
</evidence>
<keyword evidence="7" id="KW-0472">Membrane</keyword>
<evidence type="ECO:0000256" key="2">
    <source>
        <dbReference type="ARBA" id="ARBA00009956"/>
    </source>
</evidence>
<organism evidence="10 11">
    <name type="scientific">Camellia sinensis var. sinensis</name>
    <name type="common">China tea</name>
    <dbReference type="NCBI Taxonomy" id="542762"/>
    <lineage>
        <taxon>Eukaryota</taxon>
        <taxon>Viridiplantae</taxon>
        <taxon>Streptophyta</taxon>
        <taxon>Embryophyta</taxon>
        <taxon>Tracheophyta</taxon>
        <taxon>Spermatophyta</taxon>
        <taxon>Magnoliopsida</taxon>
        <taxon>eudicotyledons</taxon>
        <taxon>Gunneridae</taxon>
        <taxon>Pentapetalae</taxon>
        <taxon>asterids</taxon>
        <taxon>Ericales</taxon>
        <taxon>Theaceae</taxon>
        <taxon>Camellia</taxon>
    </lineage>
</organism>
<evidence type="ECO:0000256" key="9">
    <source>
        <dbReference type="SAM" id="MobiDB-lite"/>
    </source>
</evidence>
<evidence type="ECO:0000256" key="6">
    <source>
        <dbReference type="ARBA" id="ARBA00022927"/>
    </source>
</evidence>
<dbReference type="InterPro" id="IPR008896">
    <property type="entry name" value="TIC214"/>
</dbReference>
<dbReference type="EMBL" id="SDRB02005559">
    <property type="protein sequence ID" value="THG14067.1"/>
    <property type="molecule type" value="Genomic_DNA"/>
</dbReference>
<evidence type="ECO:0000313" key="11">
    <source>
        <dbReference type="Proteomes" id="UP000306102"/>
    </source>
</evidence>
<evidence type="ECO:0000313" key="10">
    <source>
        <dbReference type="EMBL" id="THG14067.1"/>
    </source>
</evidence>
<reference evidence="10 11" key="1">
    <citation type="journal article" date="2018" name="Proc. Natl. Acad. Sci. U.S.A.">
        <title>Draft genome sequence of Camellia sinensis var. sinensis provides insights into the evolution of the tea genome and tea quality.</title>
        <authorList>
            <person name="Wei C."/>
            <person name="Yang H."/>
            <person name="Wang S."/>
            <person name="Zhao J."/>
            <person name="Liu C."/>
            <person name="Gao L."/>
            <person name="Xia E."/>
            <person name="Lu Y."/>
            <person name="Tai Y."/>
            <person name="She G."/>
            <person name="Sun J."/>
            <person name="Cao H."/>
            <person name="Tong W."/>
            <person name="Gao Q."/>
            <person name="Li Y."/>
            <person name="Deng W."/>
            <person name="Jiang X."/>
            <person name="Wang W."/>
            <person name="Chen Q."/>
            <person name="Zhang S."/>
            <person name="Li H."/>
            <person name="Wu J."/>
            <person name="Wang P."/>
            <person name="Li P."/>
            <person name="Shi C."/>
            <person name="Zheng F."/>
            <person name="Jian J."/>
            <person name="Huang B."/>
            <person name="Shan D."/>
            <person name="Shi M."/>
            <person name="Fang C."/>
            <person name="Yue Y."/>
            <person name="Li F."/>
            <person name="Li D."/>
            <person name="Wei S."/>
            <person name="Han B."/>
            <person name="Jiang C."/>
            <person name="Yin Y."/>
            <person name="Xia T."/>
            <person name="Zhang Z."/>
            <person name="Bennetzen J.L."/>
            <person name="Zhao S."/>
            <person name="Wan X."/>
        </authorList>
    </citation>
    <scope>NUCLEOTIDE SEQUENCE [LARGE SCALE GENOMIC DNA]</scope>
    <source>
        <strain evidence="11">cv. Shuchazao</strain>
        <tissue evidence="10">Leaf</tissue>
    </source>
</reference>
<keyword evidence="6" id="KW-0653">Protein transport</keyword>
<dbReference type="Pfam" id="PF05758">
    <property type="entry name" value="Ycf1"/>
    <property type="match status" value="1"/>
</dbReference>
<accession>A0A4V3WNW4</accession>
<evidence type="ECO:0000256" key="4">
    <source>
        <dbReference type="ARBA" id="ARBA00016640"/>
    </source>
</evidence>
<keyword evidence="11" id="KW-1185">Reference proteome</keyword>
<evidence type="ECO:0000256" key="8">
    <source>
        <dbReference type="ARBA" id="ARBA00029978"/>
    </source>
</evidence>
<gene>
    <name evidence="10" type="ORF">TEA_017317</name>
</gene>
<keyword evidence="6" id="KW-0813">Transport</keyword>
<comment type="caution">
    <text evidence="10">The sequence shown here is derived from an EMBL/GenBank/DDBJ whole genome shotgun (WGS) entry which is preliminary data.</text>
</comment>
<feature type="region of interest" description="Disordered" evidence="9">
    <location>
        <begin position="1"/>
        <end position="24"/>
    </location>
</feature>
<evidence type="ECO:0000256" key="5">
    <source>
        <dbReference type="ARBA" id="ARBA00022692"/>
    </source>
</evidence>